<dbReference type="PANTHER" id="PTHR42658:SF1">
    <property type="entry name" value="HYDROLASE TATD"/>
    <property type="match status" value="1"/>
</dbReference>
<dbReference type="Gene3D" id="3.20.20.140">
    <property type="entry name" value="Metal-dependent hydrolases"/>
    <property type="match status" value="1"/>
</dbReference>
<dbReference type="AlphaFoldDB" id="A0ABD5P2A4"/>
<protein>
    <submittedName>
        <fullName evidence="1">TatD family hydrolase</fullName>
    </submittedName>
</protein>
<dbReference type="RefSeq" id="WP_246972258.1">
    <property type="nucleotide sequence ID" value="NZ_CP095397.1"/>
</dbReference>
<proteinExistence type="predicted"/>
<dbReference type="EMBL" id="JBHSDJ010000122">
    <property type="protein sequence ID" value="MFC4248417.1"/>
    <property type="molecule type" value="Genomic_DNA"/>
</dbReference>
<accession>A0ABD5P2A4</accession>
<dbReference type="InterPro" id="IPR001130">
    <property type="entry name" value="TatD-like"/>
</dbReference>
<reference evidence="1 2" key="1">
    <citation type="journal article" date="2014" name="Int. J. Syst. Evol. Microbiol.">
        <title>Complete genome sequence of Corynebacterium casei LMG S-19264T (=DSM 44701T), isolated from a smear-ripened cheese.</title>
        <authorList>
            <consortium name="US DOE Joint Genome Institute (JGI-PGF)"/>
            <person name="Walter F."/>
            <person name="Albersmeier A."/>
            <person name="Kalinowski J."/>
            <person name="Ruckert C."/>
        </authorList>
    </citation>
    <scope>NUCLEOTIDE SEQUENCE [LARGE SCALE GENOMIC DNA]</scope>
    <source>
        <strain evidence="1 2">IBRC-M 10912</strain>
    </source>
</reference>
<dbReference type="InterPro" id="IPR012022">
    <property type="entry name" value="UCP005295"/>
</dbReference>
<sequence length="302" mass="34181">MSTTMPWIDVHQHTQSLTWNEREAFDISGCRATVMIGASYYWSPYRPVSAEDVRFLWDDAIRRAARFDDAHFYEQYVAIGIHTWSRVTDPESALAHLPDYCDLDAVVAVGEIGIDSSQHTHQWDLDEQRAVVREQFSIADEAGLPVIVHTPGGKDTVSDQYTDYYEELDADFPAAHFEPETAKRAALGIDLELVDDVGIPEERVLIDHADETIVADVLETTDCYLGFSIGSPWFRGVNADLVATVIEEYGSERILVDTDMLGAMKHDPYTMKRLILDLRRLGVSRADIRNVVYENPRDLLDL</sequence>
<organism evidence="1 2">
    <name type="scientific">Natribaculum luteum</name>
    <dbReference type="NCBI Taxonomy" id="1586232"/>
    <lineage>
        <taxon>Archaea</taxon>
        <taxon>Methanobacteriati</taxon>
        <taxon>Methanobacteriota</taxon>
        <taxon>Stenosarchaea group</taxon>
        <taxon>Halobacteria</taxon>
        <taxon>Halobacteriales</taxon>
        <taxon>Natrialbaceae</taxon>
        <taxon>Natribaculum</taxon>
    </lineage>
</organism>
<keyword evidence="1" id="KW-0378">Hydrolase</keyword>
<dbReference type="GO" id="GO:0016787">
    <property type="term" value="F:hydrolase activity"/>
    <property type="evidence" value="ECO:0007669"/>
    <property type="project" value="UniProtKB-KW"/>
</dbReference>
<dbReference type="InterPro" id="IPR032466">
    <property type="entry name" value="Metal_Hydrolase"/>
</dbReference>
<gene>
    <name evidence="1" type="ORF">ACFOZ7_16005</name>
</gene>
<dbReference type="PANTHER" id="PTHR42658">
    <property type="entry name" value="HYDROLASE TATD"/>
    <property type="match status" value="1"/>
</dbReference>
<dbReference type="Proteomes" id="UP001595821">
    <property type="component" value="Unassembled WGS sequence"/>
</dbReference>
<dbReference type="SUPFAM" id="SSF51556">
    <property type="entry name" value="Metallo-dependent hydrolases"/>
    <property type="match status" value="1"/>
</dbReference>
<name>A0ABD5P2A4_9EURY</name>
<comment type="caution">
    <text evidence="1">The sequence shown here is derived from an EMBL/GenBank/DDBJ whole genome shotgun (WGS) entry which is preliminary data.</text>
</comment>
<evidence type="ECO:0000313" key="2">
    <source>
        <dbReference type="Proteomes" id="UP001595821"/>
    </source>
</evidence>
<dbReference type="GeneID" id="71852915"/>
<evidence type="ECO:0000313" key="1">
    <source>
        <dbReference type="EMBL" id="MFC4248417.1"/>
    </source>
</evidence>
<dbReference type="Pfam" id="PF01026">
    <property type="entry name" value="TatD_DNase"/>
    <property type="match status" value="1"/>
</dbReference>